<keyword evidence="12" id="KW-1185">Reference proteome</keyword>
<dbReference type="PROSITE" id="PS00502">
    <property type="entry name" value="POLYGALACTURONASE"/>
    <property type="match status" value="2"/>
</dbReference>
<keyword evidence="3" id="KW-0134">Cell wall</keyword>
<feature type="active site" evidence="8">
    <location>
        <position position="243"/>
    </location>
</feature>
<dbReference type="GO" id="GO:0071555">
    <property type="term" value="P:cell wall organization"/>
    <property type="evidence" value="ECO:0007669"/>
    <property type="project" value="UniProtKB-KW"/>
</dbReference>
<keyword evidence="6 9" id="KW-0326">Glycosidase</keyword>
<name>A0AAV6XBD2_9LAMI</name>
<accession>A0AAV6XBD2</accession>
<protein>
    <recommendedName>
        <fullName evidence="13">Polygalacturonase</fullName>
    </recommendedName>
</protein>
<dbReference type="PANTHER" id="PTHR31375">
    <property type="match status" value="1"/>
</dbReference>
<feature type="active site" evidence="8">
    <location>
        <position position="562"/>
    </location>
</feature>
<feature type="signal peptide" evidence="10">
    <location>
        <begin position="1"/>
        <end position="27"/>
    </location>
</feature>
<organism evidence="11 12">
    <name type="scientific">Buddleja alternifolia</name>
    <dbReference type="NCBI Taxonomy" id="168488"/>
    <lineage>
        <taxon>Eukaryota</taxon>
        <taxon>Viridiplantae</taxon>
        <taxon>Streptophyta</taxon>
        <taxon>Embryophyta</taxon>
        <taxon>Tracheophyta</taxon>
        <taxon>Spermatophyta</taxon>
        <taxon>Magnoliopsida</taxon>
        <taxon>eudicotyledons</taxon>
        <taxon>Gunneridae</taxon>
        <taxon>Pentapetalae</taxon>
        <taxon>asterids</taxon>
        <taxon>lamiids</taxon>
        <taxon>Lamiales</taxon>
        <taxon>Scrophulariaceae</taxon>
        <taxon>Buddlejeae</taxon>
        <taxon>Buddleja</taxon>
    </lineage>
</organism>
<evidence type="ECO:0000256" key="1">
    <source>
        <dbReference type="ARBA" id="ARBA00004191"/>
    </source>
</evidence>
<evidence type="ECO:0000256" key="7">
    <source>
        <dbReference type="ARBA" id="ARBA00023316"/>
    </source>
</evidence>
<keyword evidence="4" id="KW-0964">Secreted</keyword>
<proteinExistence type="inferred from homology"/>
<evidence type="ECO:0000256" key="9">
    <source>
        <dbReference type="RuleBase" id="RU361169"/>
    </source>
</evidence>
<comment type="subcellular location">
    <subcellularLocation>
        <location evidence="1">Secreted</location>
        <location evidence="1">Cell wall</location>
    </subcellularLocation>
</comment>
<keyword evidence="5 9" id="KW-0378">Hydrolase</keyword>
<evidence type="ECO:0000256" key="4">
    <source>
        <dbReference type="ARBA" id="ARBA00022525"/>
    </source>
</evidence>
<evidence type="ECO:0000256" key="10">
    <source>
        <dbReference type="SAM" id="SignalP"/>
    </source>
</evidence>
<evidence type="ECO:0000256" key="3">
    <source>
        <dbReference type="ARBA" id="ARBA00022512"/>
    </source>
</evidence>
<evidence type="ECO:0000256" key="2">
    <source>
        <dbReference type="ARBA" id="ARBA00008834"/>
    </source>
</evidence>
<dbReference type="InterPro" id="IPR012334">
    <property type="entry name" value="Pectin_lyas_fold"/>
</dbReference>
<evidence type="ECO:0000256" key="5">
    <source>
        <dbReference type="ARBA" id="ARBA00022801"/>
    </source>
</evidence>
<dbReference type="Proteomes" id="UP000826271">
    <property type="component" value="Unassembled WGS sequence"/>
</dbReference>
<dbReference type="AlphaFoldDB" id="A0AAV6XBD2"/>
<dbReference type="EMBL" id="WHWC01000007">
    <property type="protein sequence ID" value="KAG8379848.1"/>
    <property type="molecule type" value="Genomic_DNA"/>
</dbReference>
<reference evidence="11" key="1">
    <citation type="submission" date="2019-10" db="EMBL/GenBank/DDBJ databases">
        <authorList>
            <person name="Zhang R."/>
            <person name="Pan Y."/>
            <person name="Wang J."/>
            <person name="Ma R."/>
            <person name="Yu S."/>
        </authorList>
    </citation>
    <scope>NUCLEOTIDE SEQUENCE</scope>
    <source>
        <strain evidence="11">LA-IB0</strain>
        <tissue evidence="11">Leaf</tissue>
    </source>
</reference>
<dbReference type="InterPro" id="IPR011050">
    <property type="entry name" value="Pectin_lyase_fold/virulence"/>
</dbReference>
<dbReference type="SMART" id="SM00710">
    <property type="entry name" value="PbH1"/>
    <property type="match status" value="11"/>
</dbReference>
<dbReference type="InterPro" id="IPR006626">
    <property type="entry name" value="PbH1"/>
</dbReference>
<dbReference type="FunFam" id="2.160.20.10:FF:000056">
    <property type="entry name" value="Pectin lyase-like superfamily protein"/>
    <property type="match status" value="1"/>
</dbReference>
<dbReference type="InterPro" id="IPR000743">
    <property type="entry name" value="Glyco_hydro_28"/>
</dbReference>
<keyword evidence="10" id="KW-0732">Signal</keyword>
<evidence type="ECO:0000256" key="6">
    <source>
        <dbReference type="ARBA" id="ARBA00023295"/>
    </source>
</evidence>
<gene>
    <name evidence="11" type="ORF">BUALT_Bualt07G0132100</name>
</gene>
<feature type="chain" id="PRO_5043798395" description="Polygalacturonase" evidence="10">
    <location>
        <begin position="28"/>
        <end position="716"/>
    </location>
</feature>
<dbReference type="Gene3D" id="2.160.20.10">
    <property type="entry name" value="Single-stranded right-handed beta-helix, Pectin lyase-like"/>
    <property type="match status" value="3"/>
</dbReference>
<dbReference type="Pfam" id="PF00295">
    <property type="entry name" value="Glyco_hydro_28"/>
    <property type="match status" value="3"/>
</dbReference>
<dbReference type="SUPFAM" id="SSF51126">
    <property type="entry name" value="Pectin lyase-like"/>
    <property type="match status" value="2"/>
</dbReference>
<comment type="similarity">
    <text evidence="2 9">Belongs to the glycosyl hydrolase 28 family.</text>
</comment>
<evidence type="ECO:0000313" key="12">
    <source>
        <dbReference type="Proteomes" id="UP000826271"/>
    </source>
</evidence>
<comment type="caution">
    <text evidence="11">The sequence shown here is derived from an EMBL/GenBank/DDBJ whole genome shotgun (WGS) entry which is preliminary data.</text>
</comment>
<keyword evidence="7" id="KW-0961">Cell wall biogenesis/degradation</keyword>
<evidence type="ECO:0008006" key="13">
    <source>
        <dbReference type="Google" id="ProtNLM"/>
    </source>
</evidence>
<evidence type="ECO:0000313" key="11">
    <source>
        <dbReference type="EMBL" id="KAG8379848.1"/>
    </source>
</evidence>
<dbReference type="GO" id="GO:0005975">
    <property type="term" value="P:carbohydrate metabolic process"/>
    <property type="evidence" value="ECO:0007669"/>
    <property type="project" value="InterPro"/>
</dbReference>
<dbReference type="GO" id="GO:0004650">
    <property type="term" value="F:polygalacturonase activity"/>
    <property type="evidence" value="ECO:0007669"/>
    <property type="project" value="InterPro"/>
</dbReference>
<sequence>MLQGLSAYFLILCWALMESNSIRGVYAYYAMAPPPPPPPPTQDTTFDAFTSAWAAACQNVSDRAKVTVPIGKTFLLSQITFEGPCKCPNITFEILGTIVAQPRSAWKKKGIAEWMDFHGIDGLTVVGNGQGLIDGQGDSWWGHGGNRPTAMRFSHCNKLQVIGLSYKNSQKNHVSITHCDKANISSLHMIAPRNSPNTDGIDISASTNLHIKSCIMETGDDCIAINKGSSNVTISEIACGPGHGISIGSLGKNGEHGTVEAISIRNCTFNGTTNGVRIKTWQGGSGFARNINFSQINFAASDNPVIIDQFYCPHKKCKNQTSALNVSDVRYTDLRGTSICKNATISFRCSQNVPCTNIVVENVDIKSTDPHNATSAQCINAHGIAIATLNPAAFQAAWREACNEASNNPTISVSSGKTFLVSQIEFEGPCKSRFITFQVLGNIVAPPKSAWKKKSADEWLHFDKVDGLIVVGNGHGLIDGQGDSWWKQGGETSRPTVINGATISDLQMFAPSESPNTDGIDISSSTNLHIYNSLIATGDDCIAINGGTSNVMISNIACGPGHGISIGSLGKNGRHEEVEAININNCTFNRTDNGVRIKTWQGGAGFARNITFSKINFIATKNPVIIDQYYCPHKKCSTKTSAVRVSDVRYTGLHGTSIGKNPTINFSCSQTIPCTNIVLDDIDIRSVDPQKSTSARCINAHGNAHTSSPSVNCLMT</sequence>
<evidence type="ECO:0000256" key="8">
    <source>
        <dbReference type="PROSITE-ProRule" id="PRU10052"/>
    </source>
</evidence>